<dbReference type="SUPFAM" id="SSF52540">
    <property type="entry name" value="P-loop containing nucleoside triphosphate hydrolases"/>
    <property type="match status" value="1"/>
</dbReference>
<dbReference type="Pfam" id="PF07726">
    <property type="entry name" value="AAA_3"/>
    <property type="match status" value="1"/>
</dbReference>
<accession>A0A160TDN9</accession>
<dbReference type="Gene3D" id="1.10.8.80">
    <property type="entry name" value="Magnesium chelatase subunit I, C-Terminal domain"/>
    <property type="match status" value="1"/>
</dbReference>
<organism evidence="2">
    <name type="scientific">hydrothermal vent metagenome</name>
    <dbReference type="NCBI Taxonomy" id="652676"/>
    <lineage>
        <taxon>unclassified sequences</taxon>
        <taxon>metagenomes</taxon>
        <taxon>ecological metagenomes</taxon>
    </lineage>
</organism>
<dbReference type="EMBL" id="CZQC01000053">
    <property type="protein sequence ID" value="CUS41808.1"/>
    <property type="molecule type" value="Genomic_DNA"/>
</dbReference>
<dbReference type="PANTHER" id="PTHR42759:SF5">
    <property type="entry name" value="METHANOL DEHYDROGENASE REGULATOR"/>
    <property type="match status" value="1"/>
</dbReference>
<proteinExistence type="predicted"/>
<sequence>MTDIYASEKKAPTKLQQAITPLIDALAGVVKTDPKHLKLLVACLLCRGHLLLEDAPGVGKTTLARALSQALALRMKRLQCTPDLMPSDVTGISIYNAPEHKFQFMPGPVFTNILLADEINRATPRTQSALLEAMAEGTVTCDRKTYPLPNPFIVIATQNPVEFSGTFPLPEAQLDRFFMRLSLGYPDAEQELAMMMAQMSGHPLDELKPVLSESLLLALIAQIEKVVISEPTARYISELVRATREHAAVRLGASPRGSLALMRAARAIAALDGKKAVTVDIVKSLLEPVLSHRLVFRDSSLMQPEKRKAFWDALIAQVPVPDYPTDDLV</sequence>
<dbReference type="InterPro" id="IPR011703">
    <property type="entry name" value="ATPase_AAA-3"/>
</dbReference>
<feature type="domain" description="AAA+ ATPase" evidence="1">
    <location>
        <begin position="46"/>
        <end position="187"/>
    </location>
</feature>
<dbReference type="PANTHER" id="PTHR42759">
    <property type="entry name" value="MOXR FAMILY PROTEIN"/>
    <property type="match status" value="1"/>
</dbReference>
<dbReference type="GO" id="GO:0005524">
    <property type="term" value="F:ATP binding"/>
    <property type="evidence" value="ECO:0007669"/>
    <property type="project" value="InterPro"/>
</dbReference>
<dbReference type="PIRSF" id="PIRSF002849">
    <property type="entry name" value="AAA_ATPase_chaperone_MoxR_prd"/>
    <property type="match status" value="1"/>
</dbReference>
<dbReference type="Pfam" id="PF17863">
    <property type="entry name" value="AAA_lid_2"/>
    <property type="match status" value="1"/>
</dbReference>
<dbReference type="InterPro" id="IPR041628">
    <property type="entry name" value="ChlI/MoxR_AAA_lid"/>
</dbReference>
<dbReference type="AlphaFoldDB" id="A0A160TDN9"/>
<protein>
    <submittedName>
        <fullName evidence="2">FIG022979: MoxR-like ATPases</fullName>
    </submittedName>
</protein>
<dbReference type="GO" id="GO:0016887">
    <property type="term" value="F:ATP hydrolysis activity"/>
    <property type="evidence" value="ECO:0007669"/>
    <property type="project" value="InterPro"/>
</dbReference>
<evidence type="ECO:0000259" key="1">
    <source>
        <dbReference type="SMART" id="SM00382"/>
    </source>
</evidence>
<dbReference type="Gene3D" id="3.40.50.300">
    <property type="entry name" value="P-loop containing nucleotide triphosphate hydrolases"/>
    <property type="match status" value="1"/>
</dbReference>
<dbReference type="CDD" id="cd00009">
    <property type="entry name" value="AAA"/>
    <property type="match status" value="1"/>
</dbReference>
<dbReference type="InterPro" id="IPR003593">
    <property type="entry name" value="AAA+_ATPase"/>
</dbReference>
<dbReference type="SMART" id="SM00382">
    <property type="entry name" value="AAA"/>
    <property type="match status" value="1"/>
</dbReference>
<reference evidence="2" key="1">
    <citation type="submission" date="2015-10" db="EMBL/GenBank/DDBJ databases">
        <authorList>
            <person name="Gilbert D.G."/>
        </authorList>
    </citation>
    <scope>NUCLEOTIDE SEQUENCE</scope>
</reference>
<dbReference type="InterPro" id="IPR027417">
    <property type="entry name" value="P-loop_NTPase"/>
</dbReference>
<name>A0A160TDN9_9ZZZZ</name>
<gene>
    <name evidence="2" type="ORF">MGWOODY_Tha1533</name>
</gene>
<dbReference type="InterPro" id="IPR050764">
    <property type="entry name" value="CbbQ/NirQ/NorQ/GpvN"/>
</dbReference>
<evidence type="ECO:0000313" key="2">
    <source>
        <dbReference type="EMBL" id="CUS41808.1"/>
    </source>
</evidence>